<protein>
    <submittedName>
        <fullName evidence="1">Uncharacterized protein</fullName>
    </submittedName>
</protein>
<gene>
    <name evidence="1" type="ORF">BDV96DRAFT_606484</name>
</gene>
<name>A0A6A5YJN7_9PLEO</name>
<proteinExistence type="predicted"/>
<dbReference type="AlphaFoldDB" id="A0A6A5YJN7"/>
<accession>A0A6A5YJN7</accession>
<organism evidence="1 2">
    <name type="scientific">Lophiotrema nucula</name>
    <dbReference type="NCBI Taxonomy" id="690887"/>
    <lineage>
        <taxon>Eukaryota</taxon>
        <taxon>Fungi</taxon>
        <taxon>Dikarya</taxon>
        <taxon>Ascomycota</taxon>
        <taxon>Pezizomycotina</taxon>
        <taxon>Dothideomycetes</taxon>
        <taxon>Pleosporomycetidae</taxon>
        <taxon>Pleosporales</taxon>
        <taxon>Lophiotremataceae</taxon>
        <taxon>Lophiotrema</taxon>
    </lineage>
</organism>
<keyword evidence="2" id="KW-1185">Reference proteome</keyword>
<dbReference type="Proteomes" id="UP000799770">
    <property type="component" value="Unassembled WGS sequence"/>
</dbReference>
<reference evidence="1" key="1">
    <citation type="journal article" date="2020" name="Stud. Mycol.">
        <title>101 Dothideomycetes genomes: a test case for predicting lifestyles and emergence of pathogens.</title>
        <authorList>
            <person name="Haridas S."/>
            <person name="Albert R."/>
            <person name="Binder M."/>
            <person name="Bloem J."/>
            <person name="Labutti K."/>
            <person name="Salamov A."/>
            <person name="Andreopoulos B."/>
            <person name="Baker S."/>
            <person name="Barry K."/>
            <person name="Bills G."/>
            <person name="Bluhm B."/>
            <person name="Cannon C."/>
            <person name="Castanera R."/>
            <person name="Culley D."/>
            <person name="Daum C."/>
            <person name="Ezra D."/>
            <person name="Gonzalez J."/>
            <person name="Henrissat B."/>
            <person name="Kuo A."/>
            <person name="Liang C."/>
            <person name="Lipzen A."/>
            <person name="Lutzoni F."/>
            <person name="Magnuson J."/>
            <person name="Mondo S."/>
            <person name="Nolan M."/>
            <person name="Ohm R."/>
            <person name="Pangilinan J."/>
            <person name="Park H.-J."/>
            <person name="Ramirez L."/>
            <person name="Alfaro M."/>
            <person name="Sun H."/>
            <person name="Tritt A."/>
            <person name="Yoshinaga Y."/>
            <person name="Zwiers L.-H."/>
            <person name="Turgeon B."/>
            <person name="Goodwin S."/>
            <person name="Spatafora J."/>
            <person name="Crous P."/>
            <person name="Grigoriev I."/>
        </authorList>
    </citation>
    <scope>NUCLEOTIDE SEQUENCE</scope>
    <source>
        <strain evidence="1">CBS 627.86</strain>
    </source>
</reference>
<sequence length="152" mass="16708">MADTLPSVKPFTNGQHILQDVDNFAVPIKPGDEAEIPAKAGIVDAATSAIRDDIPSKAPFGSFKMNSVDRNLEQKSPMMKGLSFRKELEKPPPLGPLPKLQGTWVGTGFNMIFRPRNKASKTTFPNNLNLEGLEDDNLLQMNPTSEQLTFLD</sequence>
<dbReference type="EMBL" id="ML977354">
    <property type="protein sequence ID" value="KAF2107382.1"/>
    <property type="molecule type" value="Genomic_DNA"/>
</dbReference>
<evidence type="ECO:0000313" key="2">
    <source>
        <dbReference type="Proteomes" id="UP000799770"/>
    </source>
</evidence>
<evidence type="ECO:0000313" key="1">
    <source>
        <dbReference type="EMBL" id="KAF2107382.1"/>
    </source>
</evidence>